<dbReference type="EMBL" id="JAGGKX010000006">
    <property type="protein sequence ID" value="MBP1969503.1"/>
    <property type="molecule type" value="Genomic_DNA"/>
</dbReference>
<proteinExistence type="predicted"/>
<evidence type="ECO:0000313" key="1">
    <source>
        <dbReference type="EMBL" id="MBP1969503.1"/>
    </source>
</evidence>
<comment type="caution">
    <text evidence="1">The sequence shown here is derived from an EMBL/GenBank/DDBJ whole genome shotgun (WGS) entry which is preliminary data.</text>
</comment>
<sequence>MFLPASVQLKLSKLNGTIISLILSGGGTGPVKLRQPSEHYEV</sequence>
<keyword evidence="2" id="KW-1185">Reference proteome</keyword>
<organism evidence="1 2">
    <name type="scientific">Virgibacillus natechei</name>
    <dbReference type="NCBI Taxonomy" id="1216297"/>
    <lineage>
        <taxon>Bacteria</taxon>
        <taxon>Bacillati</taxon>
        <taxon>Bacillota</taxon>
        <taxon>Bacilli</taxon>
        <taxon>Bacillales</taxon>
        <taxon>Bacillaceae</taxon>
        <taxon>Virgibacillus</taxon>
    </lineage>
</organism>
<evidence type="ECO:0000313" key="2">
    <source>
        <dbReference type="Proteomes" id="UP001519345"/>
    </source>
</evidence>
<reference evidence="1 2" key="1">
    <citation type="submission" date="2021-03" db="EMBL/GenBank/DDBJ databases">
        <title>Genomic Encyclopedia of Type Strains, Phase IV (KMG-IV): sequencing the most valuable type-strain genomes for metagenomic binning, comparative biology and taxonomic classification.</title>
        <authorList>
            <person name="Goeker M."/>
        </authorList>
    </citation>
    <scope>NUCLEOTIDE SEQUENCE [LARGE SCALE GENOMIC DNA]</scope>
    <source>
        <strain evidence="1 2">DSM 25609</strain>
    </source>
</reference>
<gene>
    <name evidence="1" type="ORF">J2Z83_001607</name>
</gene>
<name>A0ABS4IF61_9BACI</name>
<accession>A0ABS4IF61</accession>
<protein>
    <submittedName>
        <fullName evidence="1">Uncharacterized protein</fullName>
    </submittedName>
</protein>
<dbReference type="Proteomes" id="UP001519345">
    <property type="component" value="Unassembled WGS sequence"/>
</dbReference>